<organism evidence="1 2">
    <name type="scientific">Angiostrongylus cantonensis</name>
    <name type="common">Rat lungworm</name>
    <dbReference type="NCBI Taxonomy" id="6313"/>
    <lineage>
        <taxon>Eukaryota</taxon>
        <taxon>Metazoa</taxon>
        <taxon>Ecdysozoa</taxon>
        <taxon>Nematoda</taxon>
        <taxon>Chromadorea</taxon>
        <taxon>Rhabditida</taxon>
        <taxon>Rhabditina</taxon>
        <taxon>Rhabditomorpha</taxon>
        <taxon>Strongyloidea</taxon>
        <taxon>Metastrongylidae</taxon>
        <taxon>Angiostrongylus</taxon>
    </lineage>
</organism>
<dbReference type="InterPro" id="IPR009072">
    <property type="entry name" value="Histone-fold"/>
</dbReference>
<evidence type="ECO:0000313" key="1">
    <source>
        <dbReference type="Proteomes" id="UP000035642"/>
    </source>
</evidence>
<accession>A0A0K0DMC1</accession>
<evidence type="ECO:0000313" key="2">
    <source>
        <dbReference type="WBParaSite" id="ACAC_0001282501-mRNA-1"/>
    </source>
</evidence>
<dbReference type="Gene3D" id="1.10.20.10">
    <property type="entry name" value="Histone, subunit A"/>
    <property type="match status" value="1"/>
</dbReference>
<dbReference type="AlphaFoldDB" id="A0A0K0DMC1"/>
<keyword evidence="1" id="KW-1185">Reference proteome</keyword>
<name>A0A0K0DMC1_ANGCA</name>
<reference evidence="2" key="2">
    <citation type="submission" date="2017-02" db="UniProtKB">
        <authorList>
            <consortium name="WormBaseParasite"/>
        </authorList>
    </citation>
    <scope>IDENTIFICATION</scope>
</reference>
<proteinExistence type="predicted"/>
<reference evidence="1" key="1">
    <citation type="submission" date="2012-09" db="EMBL/GenBank/DDBJ databases">
        <authorList>
            <person name="Martin A.A."/>
        </authorList>
    </citation>
    <scope>NUCLEOTIDE SEQUENCE</scope>
</reference>
<dbReference type="GO" id="GO:0046982">
    <property type="term" value="F:protein heterodimerization activity"/>
    <property type="evidence" value="ECO:0007669"/>
    <property type="project" value="InterPro"/>
</dbReference>
<dbReference type="WBParaSite" id="ACAC_0001282501-mRNA-1">
    <property type="protein sequence ID" value="ACAC_0001282501-mRNA-1"/>
    <property type="gene ID" value="ACAC_0001282501"/>
</dbReference>
<dbReference type="Proteomes" id="UP000035642">
    <property type="component" value="Unassembled WGS sequence"/>
</dbReference>
<protein>
    <submittedName>
        <fullName evidence="2">Histone H2A/H2B/H3 domain-containing protein</fullName>
    </submittedName>
</protein>
<sequence length="61" mass="7024">MALQEASEAYLVGLFEDMNFCTNLRGCVRFMRNASLSCPRTFNSPVELEENEHKRLRVIDA</sequence>